<name>A0A370I2W6_9NOCA</name>
<comment type="caution">
    <text evidence="3">The sequence shown here is derived from an EMBL/GenBank/DDBJ whole genome shotgun (WGS) entry which is preliminary data.</text>
</comment>
<reference evidence="3 4" key="1">
    <citation type="submission" date="2018-07" db="EMBL/GenBank/DDBJ databases">
        <title>Genomic Encyclopedia of Type Strains, Phase IV (KMG-IV): sequencing the most valuable type-strain genomes for metagenomic binning, comparative biology and taxonomic classification.</title>
        <authorList>
            <person name="Goeker M."/>
        </authorList>
    </citation>
    <scope>NUCLEOTIDE SEQUENCE [LARGE SCALE GENOMIC DNA]</scope>
    <source>
        <strain evidence="3 4">DSM 44290</strain>
    </source>
</reference>
<evidence type="ECO:0000256" key="1">
    <source>
        <dbReference type="SAM" id="SignalP"/>
    </source>
</evidence>
<dbReference type="EMBL" id="QQBC01000007">
    <property type="protein sequence ID" value="RDI65088.1"/>
    <property type="molecule type" value="Genomic_DNA"/>
</dbReference>
<dbReference type="GO" id="GO:0016829">
    <property type="term" value="F:lyase activity"/>
    <property type="evidence" value="ECO:0007669"/>
    <property type="project" value="UniProtKB-KW"/>
</dbReference>
<dbReference type="Gene3D" id="2.160.20.10">
    <property type="entry name" value="Single-stranded right-handed beta-helix, Pectin lyase-like"/>
    <property type="match status" value="1"/>
</dbReference>
<dbReference type="SMART" id="SM00710">
    <property type="entry name" value="PbH1"/>
    <property type="match status" value="4"/>
</dbReference>
<gene>
    <name evidence="3" type="ORF">DFR76_107466</name>
</gene>
<feature type="signal peptide" evidence="1">
    <location>
        <begin position="1"/>
        <end position="29"/>
    </location>
</feature>
<dbReference type="Pfam" id="PF13229">
    <property type="entry name" value="Beta_helix"/>
    <property type="match status" value="1"/>
</dbReference>
<dbReference type="RefSeq" id="WP_147288000.1">
    <property type="nucleotide sequence ID" value="NZ_QQBC01000007.1"/>
</dbReference>
<protein>
    <submittedName>
        <fullName evidence="3">Parallel beta helix pectate lyase-like protein</fullName>
    </submittedName>
</protein>
<keyword evidence="3" id="KW-0456">Lyase</keyword>
<feature type="domain" description="Bulb-type lectin" evidence="2">
    <location>
        <begin position="393"/>
        <end position="500"/>
    </location>
</feature>
<dbReference type="Proteomes" id="UP000254869">
    <property type="component" value="Unassembled WGS sequence"/>
</dbReference>
<dbReference type="InterPro" id="IPR001480">
    <property type="entry name" value="Bulb-type_lectin_dom"/>
</dbReference>
<keyword evidence="1" id="KW-0732">Signal</keyword>
<feature type="chain" id="PRO_5038816496" evidence="1">
    <location>
        <begin position="30"/>
        <end position="503"/>
    </location>
</feature>
<organism evidence="3 4">
    <name type="scientific">Nocardia pseudobrasiliensis</name>
    <dbReference type="NCBI Taxonomy" id="45979"/>
    <lineage>
        <taxon>Bacteria</taxon>
        <taxon>Bacillati</taxon>
        <taxon>Actinomycetota</taxon>
        <taxon>Actinomycetes</taxon>
        <taxon>Mycobacteriales</taxon>
        <taxon>Nocardiaceae</taxon>
        <taxon>Nocardia</taxon>
    </lineage>
</organism>
<evidence type="ECO:0000313" key="3">
    <source>
        <dbReference type="EMBL" id="RDI65088.1"/>
    </source>
</evidence>
<dbReference type="InterPro" id="IPR012334">
    <property type="entry name" value="Pectin_lyas_fold"/>
</dbReference>
<dbReference type="SUPFAM" id="SSF51126">
    <property type="entry name" value="Pectin lyase-like"/>
    <property type="match status" value="1"/>
</dbReference>
<dbReference type="InterPro" id="IPR039448">
    <property type="entry name" value="Beta_helix"/>
</dbReference>
<dbReference type="InterPro" id="IPR011050">
    <property type="entry name" value="Pectin_lyase_fold/virulence"/>
</dbReference>
<dbReference type="SUPFAM" id="SSF51110">
    <property type="entry name" value="alpha-D-mannose-specific plant lectins"/>
    <property type="match status" value="1"/>
</dbReference>
<dbReference type="Gene3D" id="2.90.10.10">
    <property type="entry name" value="Bulb-type lectin domain"/>
    <property type="match status" value="2"/>
</dbReference>
<dbReference type="CDD" id="cd00028">
    <property type="entry name" value="B_lectin"/>
    <property type="match status" value="1"/>
</dbReference>
<keyword evidence="4" id="KW-1185">Reference proteome</keyword>
<sequence>MRKRWSVRRKLVAAIAGAAVGTTAVVALGAVETTAATGCIASGTEADINAALVGSGAKAVLCPDAVFELAAPVVFTAPGQEISTQGYPTDRTRAVLLVRGGDQTTAVNGGGQSGVVLRNVQVDGNRPALGSSKGEALIVMGGAGTDQTVREIVAREPRSWSALHIFEGAVTDNVPQCQRATIVDNQIGPSGQDDGTWADGISLACGSSLVQGNTVTDATDGAIVVFGAPGSTIQNNTIVAVSRPLLGGINMVDFAPVGGNYTGTVVKNNVIDGRSHFIKVGIAMGPAVWTCSTAANHGATVTGNTLRGLNFGYGYAVNGVTNWTVTDNLDQARHVGAAGLGCNGIQSAPGGFQVQSTAASTLQPEFQNATLQYVLGISEPPILRVPVTAPAACGVMRADEGLYPGQALSSCDGRFTLTLQNDGNLVLTQTGKPLWASATDGRGSVVAIMQRDGNFVVYDSAGRPAWATGTNPNGSTLAVQNDGNVVVYAAGAEPLWSTKTGGR</sequence>
<evidence type="ECO:0000313" key="4">
    <source>
        <dbReference type="Proteomes" id="UP000254869"/>
    </source>
</evidence>
<evidence type="ECO:0000259" key="2">
    <source>
        <dbReference type="PROSITE" id="PS50927"/>
    </source>
</evidence>
<dbReference type="InterPro" id="IPR006626">
    <property type="entry name" value="PbH1"/>
</dbReference>
<accession>A0A370I2W6</accession>
<proteinExistence type="predicted"/>
<dbReference type="SMART" id="SM00108">
    <property type="entry name" value="B_lectin"/>
    <property type="match status" value="1"/>
</dbReference>
<dbReference type="PROSITE" id="PS50927">
    <property type="entry name" value="BULB_LECTIN"/>
    <property type="match status" value="1"/>
</dbReference>
<dbReference type="InterPro" id="IPR036426">
    <property type="entry name" value="Bulb-type_lectin_dom_sf"/>
</dbReference>
<dbReference type="STRING" id="1210086.GCA_001613105_03210"/>
<dbReference type="AlphaFoldDB" id="A0A370I2W6"/>